<dbReference type="SUPFAM" id="SSF48019">
    <property type="entry name" value="post-AAA+ oligomerization domain-like"/>
    <property type="match status" value="1"/>
</dbReference>
<keyword evidence="5" id="KW-0547">Nucleotide-binding</keyword>
<dbReference type="Pfam" id="PF00004">
    <property type="entry name" value="AAA"/>
    <property type="match status" value="1"/>
</dbReference>
<comment type="subunit">
    <text evidence="3">Heterotetramer of subunits RFC2, RFC3, RFC4 and RFC5 that can form a complex with RFC1.</text>
</comment>
<dbReference type="CDD" id="cd00009">
    <property type="entry name" value="AAA"/>
    <property type="match status" value="1"/>
</dbReference>
<dbReference type="AlphaFoldDB" id="A0A314Y426"/>
<evidence type="ECO:0000313" key="11">
    <source>
        <dbReference type="Proteomes" id="UP000250321"/>
    </source>
</evidence>
<dbReference type="GO" id="GO:0003677">
    <property type="term" value="F:DNA binding"/>
    <property type="evidence" value="ECO:0007669"/>
    <property type="project" value="InterPro"/>
</dbReference>
<keyword evidence="6" id="KW-0067">ATP-binding</keyword>
<sequence>MAEVITVMDIEDDNNPSKNPTTTTRAKTSSSPPPLPTAKLRRGSRSTVLSHSPMSPLTATLSTPVSNFFFPRFAISSVALSRVFVDFACLVSLHFDRLTSENRLPHLLLYGPPGTGKTSTILAVARKLYGAQYHNMILELNASDDRGIDVVRQQIQDFASTQSFSFGAKSSVKLVLLDEADAMTKDAQFALRRVIEKYTRNTRFSLICNHVNKIIPALQSRCTRFRFAPLEEFHVSERLKHVIETEGLDVSESGLAAVVRLSNGDMRKALNILQSTHMASQQQITEEAVYLCTGNPLPKDIEQISYWLLNESFAESFKRISDMKTTKGLALIDIVREVTMFVFKIKMPPDVRVQLINDLADIEYRLTFGCNDRLQLGSLVASFTTARSALVSAAK</sequence>
<dbReference type="InterPro" id="IPR003593">
    <property type="entry name" value="AAA+_ATPase"/>
</dbReference>
<dbReference type="Proteomes" id="UP000250321">
    <property type="component" value="Unassembled WGS sequence"/>
</dbReference>
<keyword evidence="11" id="KW-1185">Reference proteome</keyword>
<dbReference type="InterPro" id="IPR050238">
    <property type="entry name" value="DNA_Rep/Repair_Clamp_Loader"/>
</dbReference>
<dbReference type="PANTHER" id="PTHR11669:SF9">
    <property type="entry name" value="REPLICATION FACTOR C SUBUNIT 5"/>
    <property type="match status" value="1"/>
</dbReference>
<dbReference type="InterPro" id="IPR003959">
    <property type="entry name" value="ATPase_AAA_core"/>
</dbReference>
<dbReference type="PANTHER" id="PTHR11669">
    <property type="entry name" value="REPLICATION FACTOR C / DNA POLYMERASE III GAMMA-TAU SUBUNIT"/>
    <property type="match status" value="1"/>
</dbReference>
<comment type="caution">
    <text evidence="10">The sequence shown here is derived from an EMBL/GenBank/DDBJ whole genome shotgun (WGS) entry which is preliminary data.</text>
</comment>
<dbReference type="InterPro" id="IPR008921">
    <property type="entry name" value="DNA_pol3_clamp-load_cplx_C"/>
</dbReference>
<comment type="similarity">
    <text evidence="2">Belongs to the activator 1 small subunits family.</text>
</comment>
<dbReference type="InterPro" id="IPR027417">
    <property type="entry name" value="P-loop_NTPase"/>
</dbReference>
<dbReference type="Gene3D" id="1.20.272.10">
    <property type="match status" value="1"/>
</dbReference>
<name>A0A314Y426_PRUYE</name>
<dbReference type="EMBL" id="PJQY01001787">
    <property type="protein sequence ID" value="PQP99618.1"/>
    <property type="molecule type" value="Genomic_DNA"/>
</dbReference>
<dbReference type="GO" id="GO:0003689">
    <property type="term" value="F:DNA clamp loader activity"/>
    <property type="evidence" value="ECO:0007669"/>
    <property type="project" value="TreeGrafter"/>
</dbReference>
<feature type="domain" description="AAA+ ATPase" evidence="9">
    <location>
        <begin position="103"/>
        <end position="233"/>
    </location>
</feature>
<feature type="region of interest" description="Disordered" evidence="8">
    <location>
        <begin position="1"/>
        <end position="55"/>
    </location>
</feature>
<keyword evidence="4" id="KW-0235">DNA replication</keyword>
<dbReference type="CDD" id="cd18140">
    <property type="entry name" value="HLD_clamp_RFC"/>
    <property type="match status" value="1"/>
</dbReference>
<dbReference type="NCBIfam" id="NF001679">
    <property type="entry name" value="PRK00440.1"/>
    <property type="match status" value="1"/>
</dbReference>
<evidence type="ECO:0000256" key="2">
    <source>
        <dbReference type="ARBA" id="ARBA00005378"/>
    </source>
</evidence>
<dbReference type="OrthoDB" id="4199794at2759"/>
<comment type="subcellular location">
    <subcellularLocation>
        <location evidence="1">Nucleus</location>
    </subcellularLocation>
</comment>
<dbReference type="InterPro" id="IPR013748">
    <property type="entry name" value="Rep_factorC_C"/>
</dbReference>
<proteinExistence type="inferred from homology"/>
<evidence type="ECO:0000256" key="6">
    <source>
        <dbReference type="ARBA" id="ARBA00022840"/>
    </source>
</evidence>
<dbReference type="GO" id="GO:0006261">
    <property type="term" value="P:DNA-templated DNA replication"/>
    <property type="evidence" value="ECO:0007669"/>
    <property type="project" value="TreeGrafter"/>
</dbReference>
<dbReference type="SMART" id="SM00382">
    <property type="entry name" value="AAA"/>
    <property type="match status" value="1"/>
</dbReference>
<dbReference type="Gene3D" id="3.40.50.300">
    <property type="entry name" value="P-loop containing nucleotide triphosphate hydrolases"/>
    <property type="match status" value="1"/>
</dbReference>
<protein>
    <submittedName>
        <fullName evidence="10">Replication factor C subunit 3 isoform X2</fullName>
    </submittedName>
</protein>
<organism evidence="10 11">
    <name type="scientific">Prunus yedoensis var. nudiflora</name>
    <dbReference type="NCBI Taxonomy" id="2094558"/>
    <lineage>
        <taxon>Eukaryota</taxon>
        <taxon>Viridiplantae</taxon>
        <taxon>Streptophyta</taxon>
        <taxon>Embryophyta</taxon>
        <taxon>Tracheophyta</taxon>
        <taxon>Spermatophyta</taxon>
        <taxon>Magnoliopsida</taxon>
        <taxon>eudicotyledons</taxon>
        <taxon>Gunneridae</taxon>
        <taxon>Pentapetalae</taxon>
        <taxon>rosids</taxon>
        <taxon>fabids</taxon>
        <taxon>Rosales</taxon>
        <taxon>Rosaceae</taxon>
        <taxon>Amygdaloideae</taxon>
        <taxon>Amygdaleae</taxon>
        <taxon>Prunus</taxon>
    </lineage>
</organism>
<evidence type="ECO:0000256" key="1">
    <source>
        <dbReference type="ARBA" id="ARBA00004123"/>
    </source>
</evidence>
<accession>A0A314Y426</accession>
<dbReference type="GO" id="GO:0005663">
    <property type="term" value="C:DNA replication factor C complex"/>
    <property type="evidence" value="ECO:0007669"/>
    <property type="project" value="TreeGrafter"/>
</dbReference>
<dbReference type="STRING" id="2094558.A0A314Y426"/>
<evidence type="ECO:0000259" key="9">
    <source>
        <dbReference type="SMART" id="SM00382"/>
    </source>
</evidence>
<keyword evidence="7" id="KW-0539">Nucleus</keyword>
<evidence type="ECO:0000256" key="3">
    <source>
        <dbReference type="ARBA" id="ARBA00011480"/>
    </source>
</evidence>
<reference evidence="10 11" key="1">
    <citation type="submission" date="2018-02" db="EMBL/GenBank/DDBJ databases">
        <title>Draft genome of wild Prunus yedoensis var. nudiflora.</title>
        <authorList>
            <person name="Baek S."/>
            <person name="Kim J.-H."/>
            <person name="Choi K."/>
            <person name="Kim G.-B."/>
            <person name="Cho A."/>
            <person name="Jang H."/>
            <person name="Shin C.-H."/>
            <person name="Yu H.-J."/>
            <person name="Mun J.-H."/>
        </authorList>
    </citation>
    <scope>NUCLEOTIDE SEQUENCE [LARGE SCALE GENOMIC DNA]</scope>
    <source>
        <strain evidence="11">cv. Jeju island</strain>
        <tissue evidence="10">Leaf</tissue>
    </source>
</reference>
<evidence type="ECO:0000256" key="5">
    <source>
        <dbReference type="ARBA" id="ARBA00022741"/>
    </source>
</evidence>
<dbReference type="GO" id="GO:0016887">
    <property type="term" value="F:ATP hydrolysis activity"/>
    <property type="evidence" value="ECO:0007669"/>
    <property type="project" value="InterPro"/>
</dbReference>
<dbReference type="FunFam" id="1.10.8.60:FF:000028">
    <property type="entry name" value="Replication factor C subunit 5"/>
    <property type="match status" value="1"/>
</dbReference>
<evidence type="ECO:0000313" key="10">
    <source>
        <dbReference type="EMBL" id="PQP99618.1"/>
    </source>
</evidence>
<gene>
    <name evidence="10" type="ORF">Pyn_18146</name>
</gene>
<dbReference type="InterPro" id="IPR047854">
    <property type="entry name" value="RFC_lid"/>
</dbReference>
<dbReference type="GO" id="GO:0005524">
    <property type="term" value="F:ATP binding"/>
    <property type="evidence" value="ECO:0007669"/>
    <property type="project" value="UniProtKB-KW"/>
</dbReference>
<feature type="compositionally biased region" description="Polar residues" evidence="8">
    <location>
        <begin position="45"/>
        <end position="55"/>
    </location>
</feature>
<dbReference type="Gene3D" id="1.10.8.60">
    <property type="match status" value="1"/>
</dbReference>
<evidence type="ECO:0000256" key="4">
    <source>
        <dbReference type="ARBA" id="ARBA00022705"/>
    </source>
</evidence>
<evidence type="ECO:0000256" key="8">
    <source>
        <dbReference type="SAM" id="MobiDB-lite"/>
    </source>
</evidence>
<dbReference type="GO" id="GO:0005634">
    <property type="term" value="C:nucleus"/>
    <property type="evidence" value="ECO:0007669"/>
    <property type="project" value="UniProtKB-SubCell"/>
</dbReference>
<dbReference type="SUPFAM" id="SSF52540">
    <property type="entry name" value="P-loop containing nucleoside triphosphate hydrolases"/>
    <property type="match status" value="1"/>
</dbReference>
<dbReference type="FunFam" id="1.20.272.10:FF:000004">
    <property type="entry name" value="Replication factor C subunit 5"/>
    <property type="match status" value="1"/>
</dbReference>
<dbReference type="Pfam" id="PF08542">
    <property type="entry name" value="Rep_fac_C"/>
    <property type="match status" value="1"/>
</dbReference>
<feature type="compositionally biased region" description="Polar residues" evidence="8">
    <location>
        <begin position="16"/>
        <end position="30"/>
    </location>
</feature>
<dbReference type="Pfam" id="PF21960">
    <property type="entry name" value="RCF1-5-like_lid"/>
    <property type="match status" value="1"/>
</dbReference>
<evidence type="ECO:0000256" key="7">
    <source>
        <dbReference type="ARBA" id="ARBA00023242"/>
    </source>
</evidence>
<dbReference type="GO" id="GO:0006281">
    <property type="term" value="P:DNA repair"/>
    <property type="evidence" value="ECO:0007669"/>
    <property type="project" value="TreeGrafter"/>
</dbReference>